<dbReference type="EMBL" id="JBBPBM010000002">
    <property type="protein sequence ID" value="KAK8596886.1"/>
    <property type="molecule type" value="Genomic_DNA"/>
</dbReference>
<name>A0ABR2G8L4_9ROSI</name>
<evidence type="ECO:0000313" key="2">
    <source>
        <dbReference type="Proteomes" id="UP001472677"/>
    </source>
</evidence>
<protein>
    <submittedName>
        <fullName evidence="1">Uncharacterized protein</fullName>
    </submittedName>
</protein>
<comment type="caution">
    <text evidence="1">The sequence shown here is derived from an EMBL/GenBank/DDBJ whole genome shotgun (WGS) entry which is preliminary data.</text>
</comment>
<gene>
    <name evidence="1" type="ORF">V6N12_065365</name>
</gene>
<keyword evidence="2" id="KW-1185">Reference proteome</keyword>
<reference evidence="1 2" key="1">
    <citation type="journal article" date="2024" name="G3 (Bethesda)">
        <title>Genome assembly of Hibiscus sabdariffa L. provides insights into metabolisms of medicinal natural products.</title>
        <authorList>
            <person name="Kim T."/>
        </authorList>
    </citation>
    <scope>NUCLEOTIDE SEQUENCE [LARGE SCALE GENOMIC DNA]</scope>
    <source>
        <strain evidence="1">TK-2024</strain>
        <tissue evidence="1">Old leaves</tissue>
    </source>
</reference>
<organism evidence="1 2">
    <name type="scientific">Hibiscus sabdariffa</name>
    <name type="common">roselle</name>
    <dbReference type="NCBI Taxonomy" id="183260"/>
    <lineage>
        <taxon>Eukaryota</taxon>
        <taxon>Viridiplantae</taxon>
        <taxon>Streptophyta</taxon>
        <taxon>Embryophyta</taxon>
        <taxon>Tracheophyta</taxon>
        <taxon>Spermatophyta</taxon>
        <taxon>Magnoliopsida</taxon>
        <taxon>eudicotyledons</taxon>
        <taxon>Gunneridae</taxon>
        <taxon>Pentapetalae</taxon>
        <taxon>rosids</taxon>
        <taxon>malvids</taxon>
        <taxon>Malvales</taxon>
        <taxon>Malvaceae</taxon>
        <taxon>Malvoideae</taxon>
        <taxon>Hibiscus</taxon>
    </lineage>
</organism>
<proteinExistence type="predicted"/>
<evidence type="ECO:0000313" key="1">
    <source>
        <dbReference type="EMBL" id="KAK8596886.1"/>
    </source>
</evidence>
<accession>A0ABR2G8L4</accession>
<dbReference type="Proteomes" id="UP001472677">
    <property type="component" value="Unassembled WGS sequence"/>
</dbReference>
<sequence length="89" mass="9434">MLSPSFSFPLFSTAAPTTSSIPCLAALSLPPPLPLSVWSSLFSEGPLTILFLPSETSPFHATMGDILEPSSIGYTTFGYFSHPKLTGIL</sequence>